<dbReference type="SUPFAM" id="SSF52540">
    <property type="entry name" value="P-loop containing nucleoside triphosphate hydrolases"/>
    <property type="match status" value="1"/>
</dbReference>
<dbReference type="eggNOG" id="COG3593">
    <property type="taxonomic scope" value="Bacteria"/>
</dbReference>
<organism evidence="1 2">
    <name type="scientific">Helicobacter acinonychis (strain Sheeba)</name>
    <dbReference type="NCBI Taxonomy" id="382638"/>
    <lineage>
        <taxon>Bacteria</taxon>
        <taxon>Pseudomonadati</taxon>
        <taxon>Campylobacterota</taxon>
        <taxon>Epsilonproteobacteria</taxon>
        <taxon>Campylobacterales</taxon>
        <taxon>Helicobacteraceae</taxon>
        <taxon>Helicobacter</taxon>
    </lineage>
</organism>
<evidence type="ECO:0008006" key="3">
    <source>
        <dbReference type="Google" id="ProtNLM"/>
    </source>
</evidence>
<reference evidence="1 2" key="1">
    <citation type="journal article" date="2006" name="PLoS Genet.">
        <title>Who ate whom? Adaptive Helicobacter genomic changes that accompanied a host jump from early humans to large felines.</title>
        <authorList>
            <person name="Eppinger M."/>
            <person name="Baar C."/>
            <person name="Linz B."/>
            <person name="Raddatz G."/>
            <person name="Lanz C."/>
            <person name="Keller H."/>
            <person name="Morelli G."/>
            <person name="Gressmann H."/>
            <person name="Achtman M."/>
            <person name="Schuster S.C."/>
        </authorList>
    </citation>
    <scope>NUCLEOTIDE SEQUENCE [LARGE SCALE GENOMIC DNA]</scope>
    <source>
        <strain evidence="1 2">Sheeba</strain>
    </source>
</reference>
<evidence type="ECO:0000313" key="1">
    <source>
        <dbReference type="EMBL" id="CAK00278.1"/>
    </source>
</evidence>
<proteinExistence type="predicted"/>
<name>Q17VP8_HELAH</name>
<accession>Q17VP8</accession>
<dbReference type="EMBL" id="AM260522">
    <property type="protein sequence ID" value="CAK00278.1"/>
    <property type="molecule type" value="Genomic_DNA"/>
</dbReference>
<keyword evidence="2" id="KW-1185">Reference proteome</keyword>
<dbReference type="HOGENOM" id="CLU_089936_0_0_7"/>
<dbReference type="Proteomes" id="UP000000775">
    <property type="component" value="Chromosome"/>
</dbReference>
<evidence type="ECO:0000313" key="2">
    <source>
        <dbReference type="Proteomes" id="UP000000775"/>
    </source>
</evidence>
<protein>
    <recommendedName>
        <fullName evidence="3">ATP-dependent OLD family endonuclease</fullName>
    </recommendedName>
</protein>
<dbReference type="KEGG" id="hac:Hac_1563"/>
<dbReference type="InterPro" id="IPR027417">
    <property type="entry name" value="P-loop_NTPase"/>
</dbReference>
<dbReference type="AlphaFoldDB" id="Q17VP8"/>
<sequence>MFGFLYNVGSSFSFNNNIIYVMDEPATHLSVPAKKEFRKFLKEYAHQNNVTLILATHDPFLVDTDHLDEIRIVEKEIKGSAIKNNFNYSLNNARRDSDALDKIKRSLGVGQHVFCDPKKHRIIFVEGITDYCYLSAFKLYFNKREYKKRPIDFTFLPISGLKNDSNEMKETIQKLLELDNRPIVLIDDDRKDDADQQATSEQFKEANERMGNSIIILQLSQCDKKFKQIEDLFSEHDKKEYAQSKRMELAIAFKTRLLHSKKDAIEGETKDNFSCLFEWIKEKTQRLKRSKKDNKI</sequence>
<dbReference type="STRING" id="382638.Hac_1563"/>
<gene>
    <name evidence="1" type="primary">fragment 2</name>
    <name evidence="1" type="ordered locus">Hac_1563</name>
</gene>
<dbReference type="Gene3D" id="3.40.50.300">
    <property type="entry name" value="P-loop containing nucleotide triphosphate hydrolases"/>
    <property type="match status" value="1"/>
</dbReference>
<dbReference type="CDD" id="cd00267">
    <property type="entry name" value="ABC_ATPase"/>
    <property type="match status" value="1"/>
</dbReference>